<protein>
    <submittedName>
        <fullName evidence="6">NitT/TauT family transport system ATP-binding protein</fullName>
    </submittedName>
</protein>
<dbReference type="CDD" id="cd03293">
    <property type="entry name" value="ABC_NrtD_SsuB_transporters"/>
    <property type="match status" value="1"/>
</dbReference>
<proteinExistence type="inferred from homology"/>
<keyword evidence="3" id="KW-0547">Nucleotide-binding</keyword>
<dbReference type="InterPro" id="IPR003593">
    <property type="entry name" value="AAA+_ATPase"/>
</dbReference>
<dbReference type="SUPFAM" id="SSF52540">
    <property type="entry name" value="P-loop containing nucleoside triphosphate hydrolases"/>
    <property type="match status" value="1"/>
</dbReference>
<dbReference type="InterPro" id="IPR050166">
    <property type="entry name" value="ABC_transporter_ATP-bind"/>
</dbReference>
<dbReference type="PANTHER" id="PTHR42788:SF13">
    <property type="entry name" value="ALIPHATIC SULFONATES IMPORT ATP-BINDING PROTEIN SSUB"/>
    <property type="match status" value="1"/>
</dbReference>
<dbReference type="GO" id="GO:0016887">
    <property type="term" value="F:ATP hydrolysis activity"/>
    <property type="evidence" value="ECO:0007669"/>
    <property type="project" value="InterPro"/>
</dbReference>
<dbReference type="SMART" id="SM00382">
    <property type="entry name" value="AAA"/>
    <property type="match status" value="1"/>
</dbReference>
<dbReference type="PANTHER" id="PTHR42788">
    <property type="entry name" value="TAURINE IMPORT ATP-BINDING PROTEIN-RELATED"/>
    <property type="match status" value="1"/>
</dbReference>
<dbReference type="RefSeq" id="WP_092857214.1">
    <property type="nucleotide sequence ID" value="NZ_FOQH01000001.1"/>
</dbReference>
<organism evidence="6 7">
    <name type="scientific">Albimonas pacifica</name>
    <dbReference type="NCBI Taxonomy" id="1114924"/>
    <lineage>
        <taxon>Bacteria</taxon>
        <taxon>Pseudomonadati</taxon>
        <taxon>Pseudomonadota</taxon>
        <taxon>Alphaproteobacteria</taxon>
        <taxon>Rhodobacterales</taxon>
        <taxon>Paracoccaceae</taxon>
        <taxon>Albimonas</taxon>
    </lineage>
</organism>
<reference evidence="6 7" key="1">
    <citation type="submission" date="2016-10" db="EMBL/GenBank/DDBJ databases">
        <authorList>
            <person name="de Groot N.N."/>
        </authorList>
    </citation>
    <scope>NUCLEOTIDE SEQUENCE [LARGE SCALE GENOMIC DNA]</scope>
    <source>
        <strain evidence="6 7">CGMCC 1.11030</strain>
    </source>
</reference>
<evidence type="ECO:0000256" key="1">
    <source>
        <dbReference type="ARBA" id="ARBA00005417"/>
    </source>
</evidence>
<dbReference type="GO" id="GO:0005524">
    <property type="term" value="F:ATP binding"/>
    <property type="evidence" value="ECO:0007669"/>
    <property type="project" value="UniProtKB-KW"/>
</dbReference>
<accession>A0A1I3BUS9</accession>
<dbReference type="OrthoDB" id="9802264at2"/>
<dbReference type="Proteomes" id="UP000199377">
    <property type="component" value="Unassembled WGS sequence"/>
</dbReference>
<sequence>MTPLVHFDEVCVEYDAGREKTLALQPTTLEVAKGDFIALVGPSGCGKSTILKLASELLAPTAGHIFFAGRELGAEPVRVGMAFQSASLLPWLSIRDNVMLPLKIVPPFREHYRAKRKGEYRDRVDALLAQVGLLDFADKNPWQLSGGMQQRANLCRALVHDPDLLLLDEPFGALDQFTREELWSTLQDLWMARGSTVLLVTHDLREAAFLANRICVMSARPGRIIEDRQVTTPRPRQISQTFRPEFVSIVEQLRELIVHAPAAPQIPEAAQ</sequence>
<dbReference type="STRING" id="1114924.SAMN05216258_101360"/>
<dbReference type="InterPro" id="IPR003439">
    <property type="entry name" value="ABC_transporter-like_ATP-bd"/>
</dbReference>
<evidence type="ECO:0000256" key="3">
    <source>
        <dbReference type="ARBA" id="ARBA00022741"/>
    </source>
</evidence>
<dbReference type="EMBL" id="FOQH01000001">
    <property type="protein sequence ID" value="SFH66045.1"/>
    <property type="molecule type" value="Genomic_DNA"/>
</dbReference>
<dbReference type="InterPro" id="IPR017871">
    <property type="entry name" value="ABC_transporter-like_CS"/>
</dbReference>
<comment type="similarity">
    <text evidence="1">Belongs to the ABC transporter superfamily.</text>
</comment>
<dbReference type="Gene3D" id="3.40.50.300">
    <property type="entry name" value="P-loop containing nucleotide triphosphate hydrolases"/>
    <property type="match status" value="1"/>
</dbReference>
<keyword evidence="7" id="KW-1185">Reference proteome</keyword>
<gene>
    <name evidence="6" type="ORF">SAMN05216258_101360</name>
</gene>
<name>A0A1I3BUS9_9RHOB</name>
<evidence type="ECO:0000259" key="5">
    <source>
        <dbReference type="PROSITE" id="PS50893"/>
    </source>
</evidence>
<evidence type="ECO:0000313" key="6">
    <source>
        <dbReference type="EMBL" id="SFH66045.1"/>
    </source>
</evidence>
<evidence type="ECO:0000256" key="4">
    <source>
        <dbReference type="ARBA" id="ARBA00022840"/>
    </source>
</evidence>
<dbReference type="PROSITE" id="PS50893">
    <property type="entry name" value="ABC_TRANSPORTER_2"/>
    <property type="match status" value="1"/>
</dbReference>
<dbReference type="Pfam" id="PF00005">
    <property type="entry name" value="ABC_tran"/>
    <property type="match status" value="1"/>
</dbReference>
<feature type="domain" description="ABC transporter" evidence="5">
    <location>
        <begin position="5"/>
        <end position="244"/>
    </location>
</feature>
<evidence type="ECO:0000256" key="2">
    <source>
        <dbReference type="ARBA" id="ARBA00022448"/>
    </source>
</evidence>
<evidence type="ECO:0000313" key="7">
    <source>
        <dbReference type="Proteomes" id="UP000199377"/>
    </source>
</evidence>
<dbReference type="AlphaFoldDB" id="A0A1I3BUS9"/>
<keyword evidence="2" id="KW-0813">Transport</keyword>
<dbReference type="PROSITE" id="PS00211">
    <property type="entry name" value="ABC_TRANSPORTER_1"/>
    <property type="match status" value="1"/>
</dbReference>
<dbReference type="InterPro" id="IPR027417">
    <property type="entry name" value="P-loop_NTPase"/>
</dbReference>
<keyword evidence="4 6" id="KW-0067">ATP-binding</keyword>